<dbReference type="AlphaFoldDB" id="A0A9P6DUG7"/>
<name>A0A9P6DUG7_9AGAM</name>
<keyword evidence="2" id="KW-1185">Reference proteome</keyword>
<dbReference type="Proteomes" id="UP000886523">
    <property type="component" value="Unassembled WGS sequence"/>
</dbReference>
<sequence>MRNPTGSASFHPSTGAGTRLSAALCRREIRASLTSRIKDTRRHGTHGRVAIFLISHSIRVSWELTYSKLSISRPCKTISGITSVSSFLAHHMSINSSSSGTESQYKQMNCYLSVLSL</sequence>
<dbReference type="EMBL" id="MU128963">
    <property type="protein sequence ID" value="KAF9514252.1"/>
    <property type="molecule type" value="Genomic_DNA"/>
</dbReference>
<proteinExistence type="predicted"/>
<accession>A0A9P6DUG7</accession>
<protein>
    <submittedName>
        <fullName evidence="1">Uncharacterized protein</fullName>
    </submittedName>
</protein>
<evidence type="ECO:0000313" key="2">
    <source>
        <dbReference type="Proteomes" id="UP000886523"/>
    </source>
</evidence>
<gene>
    <name evidence="1" type="ORF">BS47DRAFT_894179</name>
</gene>
<organism evidence="1 2">
    <name type="scientific">Hydnum rufescens UP504</name>
    <dbReference type="NCBI Taxonomy" id="1448309"/>
    <lineage>
        <taxon>Eukaryota</taxon>
        <taxon>Fungi</taxon>
        <taxon>Dikarya</taxon>
        <taxon>Basidiomycota</taxon>
        <taxon>Agaricomycotina</taxon>
        <taxon>Agaricomycetes</taxon>
        <taxon>Cantharellales</taxon>
        <taxon>Hydnaceae</taxon>
        <taxon>Hydnum</taxon>
    </lineage>
</organism>
<reference evidence="1" key="1">
    <citation type="journal article" date="2020" name="Nat. Commun.">
        <title>Large-scale genome sequencing of mycorrhizal fungi provides insights into the early evolution of symbiotic traits.</title>
        <authorList>
            <person name="Miyauchi S."/>
            <person name="Kiss E."/>
            <person name="Kuo A."/>
            <person name="Drula E."/>
            <person name="Kohler A."/>
            <person name="Sanchez-Garcia M."/>
            <person name="Morin E."/>
            <person name="Andreopoulos B."/>
            <person name="Barry K.W."/>
            <person name="Bonito G."/>
            <person name="Buee M."/>
            <person name="Carver A."/>
            <person name="Chen C."/>
            <person name="Cichocki N."/>
            <person name="Clum A."/>
            <person name="Culley D."/>
            <person name="Crous P.W."/>
            <person name="Fauchery L."/>
            <person name="Girlanda M."/>
            <person name="Hayes R.D."/>
            <person name="Keri Z."/>
            <person name="LaButti K."/>
            <person name="Lipzen A."/>
            <person name="Lombard V."/>
            <person name="Magnuson J."/>
            <person name="Maillard F."/>
            <person name="Murat C."/>
            <person name="Nolan M."/>
            <person name="Ohm R.A."/>
            <person name="Pangilinan J."/>
            <person name="Pereira M.F."/>
            <person name="Perotto S."/>
            <person name="Peter M."/>
            <person name="Pfister S."/>
            <person name="Riley R."/>
            <person name="Sitrit Y."/>
            <person name="Stielow J.B."/>
            <person name="Szollosi G."/>
            <person name="Zifcakova L."/>
            <person name="Stursova M."/>
            <person name="Spatafora J.W."/>
            <person name="Tedersoo L."/>
            <person name="Vaario L.M."/>
            <person name="Yamada A."/>
            <person name="Yan M."/>
            <person name="Wang P."/>
            <person name="Xu J."/>
            <person name="Bruns T."/>
            <person name="Baldrian P."/>
            <person name="Vilgalys R."/>
            <person name="Dunand C."/>
            <person name="Henrissat B."/>
            <person name="Grigoriev I.V."/>
            <person name="Hibbett D."/>
            <person name="Nagy L.G."/>
            <person name="Martin F.M."/>
        </authorList>
    </citation>
    <scope>NUCLEOTIDE SEQUENCE</scope>
    <source>
        <strain evidence="1">UP504</strain>
    </source>
</reference>
<comment type="caution">
    <text evidence="1">The sequence shown here is derived from an EMBL/GenBank/DDBJ whole genome shotgun (WGS) entry which is preliminary data.</text>
</comment>
<evidence type="ECO:0000313" key="1">
    <source>
        <dbReference type="EMBL" id="KAF9514252.1"/>
    </source>
</evidence>